<evidence type="ECO:0000313" key="3">
    <source>
        <dbReference type="EMBL" id="CAB4189507.1"/>
    </source>
</evidence>
<organism evidence="4">
    <name type="scientific">uncultured Caudovirales phage</name>
    <dbReference type="NCBI Taxonomy" id="2100421"/>
    <lineage>
        <taxon>Viruses</taxon>
        <taxon>Duplodnaviria</taxon>
        <taxon>Heunggongvirae</taxon>
        <taxon>Uroviricota</taxon>
        <taxon>Caudoviricetes</taxon>
        <taxon>Peduoviridae</taxon>
        <taxon>Maltschvirus</taxon>
        <taxon>Maltschvirus maltsch</taxon>
    </lineage>
</organism>
<feature type="region of interest" description="Disordered" evidence="1">
    <location>
        <begin position="109"/>
        <end position="148"/>
    </location>
</feature>
<gene>
    <name evidence="3" type="ORF">UFOVP1208_7</name>
    <name evidence="4" type="ORF">UFOVP1263_16</name>
    <name evidence="2" type="ORF">UFOVP980_16</name>
</gene>
<evidence type="ECO:0008006" key="5">
    <source>
        <dbReference type="Google" id="ProtNLM"/>
    </source>
</evidence>
<name>A0A6J5RKC9_9CAUD</name>
<dbReference type="EMBL" id="LR797139">
    <property type="protein sequence ID" value="CAB4189507.1"/>
    <property type="molecule type" value="Genomic_DNA"/>
</dbReference>
<evidence type="ECO:0000313" key="4">
    <source>
        <dbReference type="EMBL" id="CAB4194111.1"/>
    </source>
</evidence>
<proteinExistence type="predicted"/>
<reference evidence="4" key="1">
    <citation type="submission" date="2020-05" db="EMBL/GenBank/DDBJ databases">
        <authorList>
            <person name="Chiriac C."/>
            <person name="Salcher M."/>
            <person name="Ghai R."/>
            <person name="Kavagutti S V."/>
        </authorList>
    </citation>
    <scope>NUCLEOTIDE SEQUENCE</scope>
</reference>
<dbReference type="EMBL" id="LR796933">
    <property type="protein sequence ID" value="CAB4176118.1"/>
    <property type="molecule type" value="Genomic_DNA"/>
</dbReference>
<evidence type="ECO:0000313" key="2">
    <source>
        <dbReference type="EMBL" id="CAB4176118.1"/>
    </source>
</evidence>
<dbReference type="EMBL" id="LR797200">
    <property type="protein sequence ID" value="CAB4194111.1"/>
    <property type="molecule type" value="Genomic_DNA"/>
</dbReference>
<accession>A0A6J5RKC9</accession>
<evidence type="ECO:0000256" key="1">
    <source>
        <dbReference type="SAM" id="MobiDB-lite"/>
    </source>
</evidence>
<protein>
    <recommendedName>
        <fullName evidence="5">Helix-turn-helix domain containing protein</fullName>
    </recommendedName>
</protein>
<sequence length="148" mass="16923">MTEIRNLRVLPHASFTVVRNTAARDQALTFRARGLLVWMLSHESGRLITAAAMIDAGPDGRDSVRAALRELEQADYIRRIRYRGAQGLWHHEMTVTDMPTVFVDQLDKHEESTRNEVEAEPVDHVAEKIENERKAGGFDDHDRIGKHR</sequence>